<dbReference type="OrthoDB" id="3650772at2759"/>
<reference evidence="1" key="1">
    <citation type="journal article" date="2020" name="Stud. Mycol.">
        <title>101 Dothideomycetes genomes: a test case for predicting lifestyles and emergence of pathogens.</title>
        <authorList>
            <person name="Haridas S."/>
            <person name="Albert R."/>
            <person name="Binder M."/>
            <person name="Bloem J."/>
            <person name="Labutti K."/>
            <person name="Salamov A."/>
            <person name="Andreopoulos B."/>
            <person name="Baker S."/>
            <person name="Barry K."/>
            <person name="Bills G."/>
            <person name="Bluhm B."/>
            <person name="Cannon C."/>
            <person name="Castanera R."/>
            <person name="Culley D."/>
            <person name="Daum C."/>
            <person name="Ezra D."/>
            <person name="Gonzalez J."/>
            <person name="Henrissat B."/>
            <person name="Kuo A."/>
            <person name="Liang C."/>
            <person name="Lipzen A."/>
            <person name="Lutzoni F."/>
            <person name="Magnuson J."/>
            <person name="Mondo S."/>
            <person name="Nolan M."/>
            <person name="Ohm R."/>
            <person name="Pangilinan J."/>
            <person name="Park H.-J."/>
            <person name="Ramirez L."/>
            <person name="Alfaro M."/>
            <person name="Sun H."/>
            <person name="Tritt A."/>
            <person name="Yoshinaga Y."/>
            <person name="Zwiers L.-H."/>
            <person name="Turgeon B."/>
            <person name="Goodwin S."/>
            <person name="Spatafora J."/>
            <person name="Crous P."/>
            <person name="Grigoriev I."/>
        </authorList>
    </citation>
    <scope>NUCLEOTIDE SEQUENCE</scope>
    <source>
        <strain evidence="1">CBS 116435</strain>
    </source>
</reference>
<dbReference type="PANTHER" id="PTHR42085:SF1">
    <property type="entry name" value="F-BOX DOMAIN-CONTAINING PROTEIN"/>
    <property type="match status" value="1"/>
</dbReference>
<evidence type="ECO:0008006" key="3">
    <source>
        <dbReference type="Google" id="ProtNLM"/>
    </source>
</evidence>
<keyword evidence="2" id="KW-1185">Reference proteome</keyword>
<comment type="caution">
    <text evidence="1">The sequence shown here is derived from an EMBL/GenBank/DDBJ whole genome shotgun (WGS) entry which is preliminary data.</text>
</comment>
<sequence>MDSQLASLTLREVTNNNPPEASLLGLPTELRLQIYSRLLDSTHLKLRHRLLFQSHGVQNPWAYLQICQIVRSEIRELFFTTVVWEFHDGFTRANLQMWTDAVGKDSVAWLRHLRFFCKGRCSMYGLSLDKDYCHREVKIDVTPNWGTLGNYSVDGKACSNHATSCEKMSSFALINACRRLVTGIDRDALLDIWWALNKDNSPCYEYDD</sequence>
<dbReference type="EMBL" id="MU003773">
    <property type="protein sequence ID" value="KAF2724015.1"/>
    <property type="molecule type" value="Genomic_DNA"/>
</dbReference>
<evidence type="ECO:0000313" key="2">
    <source>
        <dbReference type="Proteomes" id="UP000799441"/>
    </source>
</evidence>
<name>A0A9P4QDS0_9PEZI</name>
<evidence type="ECO:0000313" key="1">
    <source>
        <dbReference type="EMBL" id="KAF2724015.1"/>
    </source>
</evidence>
<dbReference type="Proteomes" id="UP000799441">
    <property type="component" value="Unassembled WGS sequence"/>
</dbReference>
<organism evidence="1 2">
    <name type="scientific">Polychaeton citri CBS 116435</name>
    <dbReference type="NCBI Taxonomy" id="1314669"/>
    <lineage>
        <taxon>Eukaryota</taxon>
        <taxon>Fungi</taxon>
        <taxon>Dikarya</taxon>
        <taxon>Ascomycota</taxon>
        <taxon>Pezizomycotina</taxon>
        <taxon>Dothideomycetes</taxon>
        <taxon>Dothideomycetidae</taxon>
        <taxon>Capnodiales</taxon>
        <taxon>Capnodiaceae</taxon>
        <taxon>Polychaeton</taxon>
    </lineage>
</organism>
<dbReference type="PANTHER" id="PTHR42085">
    <property type="entry name" value="F-BOX DOMAIN-CONTAINING PROTEIN"/>
    <property type="match status" value="1"/>
</dbReference>
<dbReference type="AlphaFoldDB" id="A0A9P4QDS0"/>
<protein>
    <recommendedName>
        <fullName evidence="3">F-box domain-containing protein</fullName>
    </recommendedName>
</protein>
<gene>
    <name evidence="1" type="ORF">K431DRAFT_282280</name>
</gene>
<accession>A0A9P4QDS0</accession>
<dbReference type="InterPro" id="IPR038883">
    <property type="entry name" value="AN11006-like"/>
</dbReference>
<proteinExistence type="predicted"/>